<gene>
    <name evidence="1" type="ORF">AEST_28020</name>
</gene>
<dbReference type="PATRIC" id="fig|1197174.4.peg.2740"/>
<organism evidence="1 2">
    <name type="scientific">Alishewanella aestuarii B11</name>
    <dbReference type="NCBI Taxonomy" id="1197174"/>
    <lineage>
        <taxon>Bacteria</taxon>
        <taxon>Pseudomonadati</taxon>
        <taxon>Pseudomonadota</taxon>
        <taxon>Gammaproteobacteria</taxon>
        <taxon>Alteromonadales</taxon>
        <taxon>Alteromonadaceae</taxon>
        <taxon>Alishewanella</taxon>
    </lineage>
</organism>
<dbReference type="EMBL" id="ALAB01000037">
    <property type="protein sequence ID" value="EJI84359.1"/>
    <property type="molecule type" value="Genomic_DNA"/>
</dbReference>
<comment type="caution">
    <text evidence="1">The sequence shown here is derived from an EMBL/GenBank/DDBJ whole genome shotgun (WGS) entry which is preliminary data.</text>
</comment>
<dbReference type="AlphaFoldDB" id="J2ICI8"/>
<reference evidence="1 2" key="1">
    <citation type="journal article" date="2012" name="J. Bacteriol.">
        <title>Genome Sequence of Pectin-Degrading Alishewanella aestuarii Strain B11T, Isolated from Tidal Flat Sediment.</title>
        <authorList>
            <person name="Jung J."/>
            <person name="Choi S."/>
            <person name="Chun J."/>
            <person name="Park W."/>
        </authorList>
    </citation>
    <scope>NUCLEOTIDE SEQUENCE [LARGE SCALE GENOMIC DNA]</scope>
    <source>
        <strain evidence="1 2">B11</strain>
    </source>
</reference>
<dbReference type="RefSeq" id="WP_008609779.1">
    <property type="nucleotide sequence ID" value="NZ_ALAB01000037.1"/>
</dbReference>
<name>J2ICI8_9ALTE</name>
<sequence>MLESKLQLAAAFDTLPQQALVEVDAAGVIIKAESNDELLGKQLTGGRKAGHFLLQPLIVNKKTEILVQPAHTVSRAWSAEYWVEQAARHGQREAQRLLATTDPNWQTYLLSQQDPVVMAWQATGLLPEPNH</sequence>
<proteinExistence type="predicted"/>
<protein>
    <submittedName>
        <fullName evidence="1">Uncharacterized protein</fullName>
    </submittedName>
</protein>
<evidence type="ECO:0000313" key="1">
    <source>
        <dbReference type="EMBL" id="EJI84359.1"/>
    </source>
</evidence>
<dbReference type="Proteomes" id="UP000012043">
    <property type="component" value="Unassembled WGS sequence"/>
</dbReference>
<keyword evidence="2" id="KW-1185">Reference proteome</keyword>
<evidence type="ECO:0000313" key="2">
    <source>
        <dbReference type="Proteomes" id="UP000012043"/>
    </source>
</evidence>
<accession>J2ICI8</accession>